<dbReference type="EMBL" id="LBNQ01000018">
    <property type="protein sequence ID" value="KKW68569.1"/>
    <property type="molecule type" value="Genomic_DNA"/>
</dbReference>
<keyword evidence="2" id="KW-1185">Reference proteome</keyword>
<protein>
    <submittedName>
        <fullName evidence="1">Uncharacterized protein</fullName>
    </submittedName>
</protein>
<dbReference type="AlphaFoldDB" id="A0A0U1Q1C8"/>
<sequence>MVFTRGACALGNICKPCQQARSAVEVAAAGQWFTASSSAPADDPRMRCATAFPYNAQVSAIFIGYGHVSAHKPVLFVTIAPLTA</sequence>
<gene>
    <name evidence="1" type="ORF">AAV94_04165</name>
</gene>
<dbReference type="STRING" id="1610491.AAV94_04165"/>
<accession>A0A0U1Q1C8</accession>
<organism evidence="1 2">
    <name type="scientific">Lampropedia cohaerens</name>
    <dbReference type="NCBI Taxonomy" id="1610491"/>
    <lineage>
        <taxon>Bacteria</taxon>
        <taxon>Pseudomonadati</taxon>
        <taxon>Pseudomonadota</taxon>
        <taxon>Betaproteobacteria</taxon>
        <taxon>Burkholderiales</taxon>
        <taxon>Comamonadaceae</taxon>
        <taxon>Lampropedia</taxon>
    </lineage>
</organism>
<proteinExistence type="predicted"/>
<reference evidence="1 2" key="1">
    <citation type="submission" date="2015-05" db="EMBL/GenBank/DDBJ databases">
        <title>Draft genome sequence of Lampropedia sp. CT6, isolated from the microbial mat of a hot water spring, located at Manikaran, India.</title>
        <authorList>
            <person name="Tripathi C."/>
            <person name="Rani P."/>
            <person name="Mahato N.K."/>
            <person name="Lal R."/>
        </authorList>
    </citation>
    <scope>NUCLEOTIDE SEQUENCE [LARGE SCALE GENOMIC DNA]</scope>
    <source>
        <strain evidence="1 2">CT6</strain>
    </source>
</reference>
<evidence type="ECO:0000313" key="2">
    <source>
        <dbReference type="Proteomes" id="UP000050580"/>
    </source>
</evidence>
<dbReference type="Proteomes" id="UP000050580">
    <property type="component" value="Unassembled WGS sequence"/>
</dbReference>
<evidence type="ECO:0000313" key="1">
    <source>
        <dbReference type="EMBL" id="KKW68569.1"/>
    </source>
</evidence>
<comment type="caution">
    <text evidence="1">The sequence shown here is derived from an EMBL/GenBank/DDBJ whole genome shotgun (WGS) entry which is preliminary data.</text>
</comment>
<name>A0A0U1Q1C8_9BURK</name>